<evidence type="ECO:0000256" key="1">
    <source>
        <dbReference type="SAM" id="Phobius"/>
    </source>
</evidence>
<reference evidence="2" key="1">
    <citation type="submission" date="2023-01" db="EMBL/GenBank/DDBJ databases">
        <authorList>
            <person name="Van Ghelder C."/>
            <person name="Rancurel C."/>
        </authorList>
    </citation>
    <scope>NUCLEOTIDE SEQUENCE</scope>
    <source>
        <strain evidence="2">CNCM I-4278</strain>
    </source>
</reference>
<keyword evidence="1" id="KW-1133">Transmembrane helix</keyword>
<keyword evidence="3" id="KW-1185">Reference proteome</keyword>
<dbReference type="EMBL" id="CAOQHR010000007">
    <property type="protein sequence ID" value="CAI6337792.1"/>
    <property type="molecule type" value="Genomic_DNA"/>
</dbReference>
<feature type="transmembrane region" description="Helical" evidence="1">
    <location>
        <begin position="214"/>
        <end position="236"/>
    </location>
</feature>
<feature type="transmembrane region" description="Helical" evidence="1">
    <location>
        <begin position="425"/>
        <end position="452"/>
    </location>
</feature>
<comment type="caution">
    <text evidence="2">The sequence shown here is derived from an EMBL/GenBank/DDBJ whole genome shotgun (WGS) entry which is preliminary data.</text>
</comment>
<evidence type="ECO:0000313" key="2">
    <source>
        <dbReference type="EMBL" id="CAI6337792.1"/>
    </source>
</evidence>
<gene>
    <name evidence="2" type="ORF">PDIGIT_LOCUS10907</name>
</gene>
<keyword evidence="1" id="KW-0472">Membrane</keyword>
<feature type="transmembrane region" description="Helical" evidence="1">
    <location>
        <begin position="113"/>
        <end position="136"/>
    </location>
</feature>
<dbReference type="OrthoDB" id="2688021at2759"/>
<feature type="transmembrane region" description="Helical" evidence="1">
    <location>
        <begin position="353"/>
        <end position="373"/>
    </location>
</feature>
<keyword evidence="1" id="KW-0812">Transmembrane</keyword>
<feature type="transmembrane region" description="Helical" evidence="1">
    <location>
        <begin position="156"/>
        <end position="176"/>
    </location>
</feature>
<organism evidence="2 3">
    <name type="scientific">Periconia digitata</name>
    <dbReference type="NCBI Taxonomy" id="1303443"/>
    <lineage>
        <taxon>Eukaryota</taxon>
        <taxon>Fungi</taxon>
        <taxon>Dikarya</taxon>
        <taxon>Ascomycota</taxon>
        <taxon>Pezizomycotina</taxon>
        <taxon>Dothideomycetes</taxon>
        <taxon>Pleosporomycetidae</taxon>
        <taxon>Pleosporales</taxon>
        <taxon>Massarineae</taxon>
        <taxon>Periconiaceae</taxon>
        <taxon>Periconia</taxon>
    </lineage>
</organism>
<proteinExistence type="predicted"/>
<accession>A0A9W4XXH4</accession>
<sequence>MPKVNRCIFPEPEYIIQLVKSGQSQSIVYITTGARAYQQLSIPEFQSPKMRARSHSVDGSYARVESTALLSDPIEMIQTEHGRDLDSVLERGIDESTGLSQSFNEDVRTRNRCVAAIIVGAIFTIACFVLAILIWSGHRDTNLLYRVNLSKSDVEWGTEVISLTITTGITILLEPLSYVHAVSLRWALYREGRLQYNTNLRLFAAANRSRPNQWYTNLSSAICLILSYGATSLLLVKNTPKADTEWSPDQPLSDFDSTATYVNSIALFCLGIGLLGHVVIAAWCLWPSASYIPTWNSDPLNNTLAVLKGNIESRPGRCLMSAAERCSPTAPTKPRMLQPSFQSTSASAGHLTIFMWIITILAAGWSISMALVARKYAVEGGGYGSSWTLKGSFTWTYKPYENLNTYPIMMNPAGYSTGPNIALGWQLFCAILFLCVVQGVQTLGLHCAELIVNVTRDEKIWRKTNAHPNHHKVLRKLIDNSTDGQSIGRTALTTALHSWEYAILFCFKTALPWIMGQAFSLQVSTYDNDGPPIMVQFAMLYPRLVIYTILAFVLALFITYLAFRRPQGPQPATWGHIQTLADLIDDWSLDGNRCFWWGDKGVNDDKIRHAGASSDKQSLGEMQLNALYANRK</sequence>
<dbReference type="AlphaFoldDB" id="A0A9W4XXH4"/>
<dbReference type="Proteomes" id="UP001152607">
    <property type="component" value="Unassembled WGS sequence"/>
</dbReference>
<name>A0A9W4XXH4_9PLEO</name>
<evidence type="ECO:0000313" key="3">
    <source>
        <dbReference type="Proteomes" id="UP001152607"/>
    </source>
</evidence>
<feature type="transmembrane region" description="Helical" evidence="1">
    <location>
        <begin position="544"/>
        <end position="563"/>
    </location>
</feature>
<protein>
    <submittedName>
        <fullName evidence="2">Uncharacterized protein</fullName>
    </submittedName>
</protein>
<feature type="transmembrane region" description="Helical" evidence="1">
    <location>
        <begin position="265"/>
        <end position="286"/>
    </location>
</feature>